<dbReference type="PROSITE" id="PS51722">
    <property type="entry name" value="G_TR_2"/>
    <property type="match status" value="1"/>
</dbReference>
<dbReference type="PANTHER" id="PTHR43261:SF1">
    <property type="entry name" value="RIBOSOME-RELEASING FACTOR 2, MITOCHONDRIAL"/>
    <property type="match status" value="1"/>
</dbReference>
<dbReference type="GO" id="GO:0032790">
    <property type="term" value="P:ribosome disassembly"/>
    <property type="evidence" value="ECO:0007669"/>
    <property type="project" value="TreeGrafter"/>
</dbReference>
<feature type="domain" description="Tr-type G" evidence="5">
    <location>
        <begin position="1"/>
        <end position="235"/>
    </location>
</feature>
<organism evidence="6 7">
    <name type="scientific">Luoshenia tenuis</name>
    <dbReference type="NCBI Taxonomy" id="2763654"/>
    <lineage>
        <taxon>Bacteria</taxon>
        <taxon>Bacillati</taxon>
        <taxon>Bacillota</taxon>
        <taxon>Clostridia</taxon>
        <taxon>Christensenellales</taxon>
        <taxon>Christensenellaceae</taxon>
        <taxon>Luoshenia</taxon>
    </lineage>
</organism>
<dbReference type="AlphaFoldDB" id="A0A926D0E2"/>
<dbReference type="InterPro" id="IPR035650">
    <property type="entry name" value="Tet_C"/>
</dbReference>
<evidence type="ECO:0000313" key="6">
    <source>
        <dbReference type="EMBL" id="MBC8528015.1"/>
    </source>
</evidence>
<dbReference type="Proteomes" id="UP000654279">
    <property type="component" value="Unassembled WGS sequence"/>
</dbReference>
<dbReference type="RefSeq" id="WP_249284078.1">
    <property type="nucleotide sequence ID" value="NZ_JACRSO010000001.1"/>
</dbReference>
<gene>
    <name evidence="6" type="ORF">H8699_00995</name>
</gene>
<dbReference type="InterPro" id="IPR014721">
    <property type="entry name" value="Ribsml_uS5_D2-typ_fold_subgr"/>
</dbReference>
<dbReference type="Gene3D" id="3.30.70.240">
    <property type="match status" value="1"/>
</dbReference>
<evidence type="ECO:0000256" key="3">
    <source>
        <dbReference type="ARBA" id="ARBA00023134"/>
    </source>
</evidence>
<dbReference type="GO" id="GO:0046677">
    <property type="term" value="P:response to antibiotic"/>
    <property type="evidence" value="ECO:0007669"/>
    <property type="project" value="UniProtKB-KW"/>
</dbReference>
<sequence length="636" mass="69987">MYKTIGILAHVDAGKTTLSEQILYHARAIRAPGRVDHQDTLLDYRPTERRRGITIFGAQASFTLGGTQYALVDTPGHVDFAAEMERALCVLDVAVVVVSCVEGVQAHTETICQMLTERGIPTFFFLNKVDREGADAGRTLKQIQERCAPGALDFTGGYTRTLIEELAQLDDELLERYLDGGFDEALWQARAGVLIAAGRVCPCYAGSALGGSGVAAFLQGLEGLTHTRFDAEGPLQARAYQVRHDEKGNRLVFLKILRGRLQVKDAVGEEKIDELFFCQGERRIPSREAVAGQLCAVKGLSQIRPGDGIGLPALEERAFRPALAARVIYERHRLHEVLRALKTLEDEEPLLAVTWQETLQEMRVNVMGPIQLEVLAEQLQSRFGLTVTFGPCEVLYLETVAAPTVGCGHFEPLRHYAEVHLRLEPGARGSGITFKSACPVDLLEQNWQNLIRTHVLEKQHKGPLTGAGLTDTIVTLLAGRAHEKHTEGGDFREATYRAIRQGLFHAEVTLLEPVYAFRIAVPSPLAGRVMADISRMQGCFDPPQDDGESALIAGEAPVANMMEYAAELAAFTKGRGRISQKLAGYRPCHNADEVIARSGYERDRDEANTADSVFCSHGAGYRVRWDEAPAHMHCKL</sequence>
<dbReference type="EMBL" id="JACRSO010000001">
    <property type="protein sequence ID" value="MBC8528015.1"/>
    <property type="molecule type" value="Genomic_DNA"/>
</dbReference>
<keyword evidence="4" id="KW-0046">Antibiotic resistance</keyword>
<dbReference type="Gene3D" id="2.40.30.10">
    <property type="entry name" value="Translation factors"/>
    <property type="match status" value="1"/>
</dbReference>
<dbReference type="CDD" id="cd03711">
    <property type="entry name" value="Tet_C"/>
    <property type="match status" value="1"/>
</dbReference>
<keyword evidence="7" id="KW-1185">Reference proteome</keyword>
<protein>
    <submittedName>
        <fullName evidence="6">TetM/TetW/TetO/TetS family tetracycline resistance ribosomal protection protein</fullName>
    </submittedName>
</protein>
<dbReference type="InterPro" id="IPR000640">
    <property type="entry name" value="EFG_V-like"/>
</dbReference>
<dbReference type="InterPro" id="IPR000795">
    <property type="entry name" value="T_Tr_GTP-bd_dom"/>
</dbReference>
<dbReference type="PRINTS" id="PR00315">
    <property type="entry name" value="ELONGATNFCT"/>
</dbReference>
<dbReference type="InterPro" id="IPR020568">
    <property type="entry name" value="Ribosomal_Su5_D2-typ_SF"/>
</dbReference>
<evidence type="ECO:0000259" key="5">
    <source>
        <dbReference type="PROSITE" id="PS51722"/>
    </source>
</evidence>
<dbReference type="Gene3D" id="3.30.230.10">
    <property type="match status" value="1"/>
</dbReference>
<evidence type="ECO:0000256" key="4">
    <source>
        <dbReference type="ARBA" id="ARBA00023251"/>
    </source>
</evidence>
<accession>A0A926D0E2</accession>
<dbReference type="Pfam" id="PF00679">
    <property type="entry name" value="EFG_C"/>
    <property type="match status" value="1"/>
</dbReference>
<keyword evidence="3" id="KW-0342">GTP-binding</keyword>
<dbReference type="PANTHER" id="PTHR43261">
    <property type="entry name" value="TRANSLATION ELONGATION FACTOR G-RELATED"/>
    <property type="match status" value="1"/>
</dbReference>
<dbReference type="Pfam" id="PF00009">
    <property type="entry name" value="GTP_EFTU"/>
    <property type="match status" value="1"/>
</dbReference>
<dbReference type="GO" id="GO:0006412">
    <property type="term" value="P:translation"/>
    <property type="evidence" value="ECO:0007669"/>
    <property type="project" value="UniProtKB-KW"/>
</dbReference>
<reference evidence="6" key="1">
    <citation type="submission" date="2020-08" db="EMBL/GenBank/DDBJ databases">
        <title>Genome public.</title>
        <authorList>
            <person name="Liu C."/>
            <person name="Sun Q."/>
        </authorList>
    </citation>
    <scope>NUCLEOTIDE SEQUENCE</scope>
    <source>
        <strain evidence="6">NSJ-44</strain>
    </source>
</reference>
<dbReference type="PROSITE" id="PS00301">
    <property type="entry name" value="G_TR_1"/>
    <property type="match status" value="1"/>
</dbReference>
<dbReference type="PRINTS" id="PR01037">
    <property type="entry name" value="TCRTETOQM"/>
</dbReference>
<comment type="caution">
    <text evidence="6">The sequence shown here is derived from an EMBL/GenBank/DDBJ whole genome shotgun (WGS) entry which is preliminary data.</text>
</comment>
<dbReference type="GO" id="GO:0005525">
    <property type="term" value="F:GTP binding"/>
    <property type="evidence" value="ECO:0007669"/>
    <property type="project" value="UniProtKB-KW"/>
</dbReference>
<evidence type="ECO:0000256" key="2">
    <source>
        <dbReference type="ARBA" id="ARBA00022917"/>
    </source>
</evidence>
<dbReference type="InterPro" id="IPR005225">
    <property type="entry name" value="Small_GTP-bd"/>
</dbReference>
<keyword evidence="2" id="KW-0648">Protein biosynthesis</keyword>
<dbReference type="SUPFAM" id="SSF54211">
    <property type="entry name" value="Ribosomal protein S5 domain 2-like"/>
    <property type="match status" value="1"/>
</dbReference>
<proteinExistence type="predicted"/>
<dbReference type="SUPFAM" id="SSF54980">
    <property type="entry name" value="EF-G C-terminal domain-like"/>
    <property type="match status" value="2"/>
</dbReference>
<dbReference type="SUPFAM" id="SSF50447">
    <property type="entry name" value="Translation proteins"/>
    <property type="match status" value="1"/>
</dbReference>
<dbReference type="SUPFAM" id="SSF52540">
    <property type="entry name" value="P-loop containing nucleoside triphosphate hydrolases"/>
    <property type="match status" value="1"/>
</dbReference>
<dbReference type="Gene3D" id="3.30.70.870">
    <property type="entry name" value="Elongation Factor G (Translational Gtpase), domain 3"/>
    <property type="match status" value="1"/>
</dbReference>
<dbReference type="InterPro" id="IPR031157">
    <property type="entry name" value="G_TR_CS"/>
</dbReference>
<dbReference type="GO" id="GO:0003924">
    <property type="term" value="F:GTPase activity"/>
    <property type="evidence" value="ECO:0007669"/>
    <property type="project" value="InterPro"/>
</dbReference>
<dbReference type="InterPro" id="IPR027417">
    <property type="entry name" value="P-loop_NTPase"/>
</dbReference>
<dbReference type="NCBIfam" id="TIGR00231">
    <property type="entry name" value="small_GTP"/>
    <property type="match status" value="1"/>
</dbReference>
<dbReference type="SMART" id="SM00838">
    <property type="entry name" value="EFG_C"/>
    <property type="match status" value="1"/>
</dbReference>
<dbReference type="SMART" id="SM00889">
    <property type="entry name" value="EFG_IV"/>
    <property type="match status" value="1"/>
</dbReference>
<dbReference type="Pfam" id="PF03764">
    <property type="entry name" value="EFG_IV"/>
    <property type="match status" value="1"/>
</dbReference>
<dbReference type="InterPro" id="IPR035647">
    <property type="entry name" value="EFG_III/V"/>
</dbReference>
<name>A0A926D0E2_9FIRM</name>
<dbReference type="InterPro" id="IPR009000">
    <property type="entry name" value="Transl_B-barrel_sf"/>
</dbReference>
<evidence type="ECO:0000313" key="7">
    <source>
        <dbReference type="Proteomes" id="UP000654279"/>
    </source>
</evidence>
<evidence type="ECO:0000256" key="1">
    <source>
        <dbReference type="ARBA" id="ARBA00022741"/>
    </source>
</evidence>
<dbReference type="Gene3D" id="3.40.50.300">
    <property type="entry name" value="P-loop containing nucleotide triphosphate hydrolases"/>
    <property type="match status" value="1"/>
</dbReference>
<keyword evidence="1" id="KW-0547">Nucleotide-binding</keyword>
<dbReference type="InterPro" id="IPR005517">
    <property type="entry name" value="Transl_elong_EFG/EF2_IV"/>
</dbReference>